<feature type="active site" description="Proton acceptor" evidence="10">
    <location>
        <position position="68"/>
    </location>
</feature>
<dbReference type="PANTHER" id="PTHR42755">
    <property type="entry name" value="3-DEOXY-MANNO-OCTULOSONATE CYTIDYLYLTRANSFERASE"/>
    <property type="match status" value="1"/>
</dbReference>
<dbReference type="EC" id="2.4.99.12" evidence="4 12"/>
<keyword evidence="15" id="KW-1185">Reference proteome</keyword>
<evidence type="ECO:0000256" key="4">
    <source>
        <dbReference type="ARBA" id="ARBA00012621"/>
    </source>
</evidence>
<evidence type="ECO:0000256" key="10">
    <source>
        <dbReference type="PIRSR" id="PIRSR639901-1"/>
    </source>
</evidence>
<dbReference type="InterPro" id="IPR038107">
    <property type="entry name" value="Glycos_transf_N_sf"/>
</dbReference>
<dbReference type="Gene3D" id="3.40.50.11720">
    <property type="entry name" value="3-Deoxy-D-manno-octulosonic-acid transferase, N-terminal domain"/>
    <property type="match status" value="1"/>
</dbReference>
<keyword evidence="12" id="KW-1003">Cell membrane</keyword>
<evidence type="ECO:0000256" key="12">
    <source>
        <dbReference type="RuleBase" id="RU365103"/>
    </source>
</evidence>
<dbReference type="UniPathway" id="UPA00958"/>
<dbReference type="NCBIfam" id="NF004388">
    <property type="entry name" value="PRK05749.1-4"/>
    <property type="match status" value="1"/>
</dbReference>
<evidence type="ECO:0000313" key="15">
    <source>
        <dbReference type="Proteomes" id="UP000029385"/>
    </source>
</evidence>
<dbReference type="InterPro" id="IPR039901">
    <property type="entry name" value="Kdotransferase"/>
</dbReference>
<dbReference type="GO" id="GO:0009244">
    <property type="term" value="P:lipopolysaccharide core region biosynthetic process"/>
    <property type="evidence" value="ECO:0007669"/>
    <property type="project" value="UniProtKB-UniRule"/>
</dbReference>
<comment type="pathway">
    <text evidence="2 12">Bacterial outer membrane biogenesis; LPS core biosynthesis.</text>
</comment>
<dbReference type="FunFam" id="3.40.50.2000:FF:000032">
    <property type="entry name" value="3-deoxy-D-manno-octulosonic acid transferase"/>
    <property type="match status" value="1"/>
</dbReference>
<dbReference type="EMBL" id="AVCI01000010">
    <property type="protein sequence ID" value="KFN42449.1"/>
    <property type="molecule type" value="Genomic_DNA"/>
</dbReference>
<dbReference type="GO" id="GO:0009245">
    <property type="term" value="P:lipid A biosynthetic process"/>
    <property type="evidence" value="ECO:0007669"/>
    <property type="project" value="TreeGrafter"/>
</dbReference>
<evidence type="ECO:0000256" key="1">
    <source>
        <dbReference type="ARBA" id="ARBA00004388"/>
    </source>
</evidence>
<dbReference type="OrthoDB" id="9789797at2"/>
<dbReference type="Proteomes" id="UP000029385">
    <property type="component" value="Unassembled WGS sequence"/>
</dbReference>
<evidence type="ECO:0000256" key="6">
    <source>
        <dbReference type="ARBA" id="ARBA00022679"/>
    </source>
</evidence>
<dbReference type="PANTHER" id="PTHR42755:SF1">
    <property type="entry name" value="3-DEOXY-D-MANNO-OCTULOSONIC ACID TRANSFERASE, MITOCHONDRIAL-RELATED"/>
    <property type="match status" value="1"/>
</dbReference>
<dbReference type="STRING" id="1121015.GCA_000420545_02834"/>
<proteinExistence type="inferred from homology"/>
<dbReference type="Pfam" id="PF04413">
    <property type="entry name" value="Glycos_transf_N"/>
    <property type="match status" value="1"/>
</dbReference>
<evidence type="ECO:0000256" key="7">
    <source>
        <dbReference type="ARBA" id="ARBA00022968"/>
    </source>
</evidence>
<dbReference type="GO" id="GO:0005886">
    <property type="term" value="C:plasma membrane"/>
    <property type="evidence" value="ECO:0007669"/>
    <property type="project" value="UniProtKB-SubCell"/>
</dbReference>
<keyword evidence="7" id="KW-0735">Signal-anchor</keyword>
<evidence type="ECO:0000256" key="5">
    <source>
        <dbReference type="ARBA" id="ARBA00019077"/>
    </source>
</evidence>
<accession>A0A091AUZ0</accession>
<evidence type="ECO:0000256" key="8">
    <source>
        <dbReference type="ARBA" id="ARBA00031445"/>
    </source>
</evidence>
<comment type="similarity">
    <text evidence="3">Belongs to the glycosyltransferase group 1 family. Glycosyltransferase 30 subfamily.</text>
</comment>
<protein>
    <recommendedName>
        <fullName evidence="5 12">3-deoxy-D-manno-octulosonic acid transferase</fullName>
        <shortName evidence="12">Kdo transferase</shortName>
        <ecNumber evidence="4 12">2.4.99.12</ecNumber>
    </recommendedName>
    <alternativeName>
        <fullName evidence="8 12">Lipid IV(A) 3-deoxy-D-manno-octulosonic acid transferase</fullName>
    </alternativeName>
</protein>
<keyword evidence="12" id="KW-0472">Membrane</keyword>
<dbReference type="GO" id="GO:0043842">
    <property type="term" value="F:Kdo transferase activity"/>
    <property type="evidence" value="ECO:0007669"/>
    <property type="project" value="UniProtKB-EC"/>
</dbReference>
<keyword evidence="12" id="KW-0448">Lipopolysaccharide biosynthesis</keyword>
<dbReference type="PATRIC" id="fig|1121015.4.peg.2254"/>
<sequence length="430" mass="47470">MHESMGQRLLRGLYSLVSRLALPFSLYYLIWRGLRQKEYFDRWSERFAFYRGDGLIESVWLHAVSVGEVNAAAPLVAALRQRHPHLALLITTTTPTGSARAQALWGEAVRHVYLPYDLPGAVRHFLEHFRPRVAIVMETEIWPNLFAELHRRHIPIIIANARLSERSLRGYRPFRSLLSSSLSAVAHVAAQSQADAERYRQLGAPAAIVQVTGNLKYDLPLPDGIVEQGRAWRGHWGERPVWIAASTHPGEEDIVLDAHRQLLADHPGALLLWAPRHPERFAAVIAASERAGFAVRARRADGQPDPSTSVFVIDTLGELMSFYAAADIAFVGGSLDDIGGHNLLEPAALGVPALVGPHTYNFAEITALLVQVEAVQRIDGADTLVRALRTAIGDPIDCRRRGEAGRLRIAAERGALARTLELVEAHLPVG</sequence>
<dbReference type="SUPFAM" id="SSF53756">
    <property type="entry name" value="UDP-Glycosyltransferase/glycogen phosphorylase"/>
    <property type="match status" value="1"/>
</dbReference>
<keyword evidence="12" id="KW-0812">Transmembrane</keyword>
<feature type="site" description="Transition state stabilizer" evidence="11">
    <location>
        <position position="138"/>
    </location>
</feature>
<evidence type="ECO:0000256" key="3">
    <source>
        <dbReference type="ARBA" id="ARBA00006380"/>
    </source>
</evidence>
<dbReference type="RefSeq" id="WP_022970422.1">
    <property type="nucleotide sequence ID" value="NZ_ATVD01000007.1"/>
</dbReference>
<evidence type="ECO:0000313" key="14">
    <source>
        <dbReference type="EMBL" id="KFN42449.1"/>
    </source>
</evidence>
<reference evidence="14 15" key="1">
    <citation type="submission" date="2013-09" db="EMBL/GenBank/DDBJ databases">
        <title>Genome sequencing of Arenimonas oryziterrae.</title>
        <authorList>
            <person name="Chen F."/>
            <person name="Wang G."/>
        </authorList>
    </citation>
    <scope>NUCLEOTIDE SEQUENCE [LARGE SCALE GENOMIC DNA]</scope>
    <source>
        <strain evidence="14 15">YC6267</strain>
    </source>
</reference>
<comment type="subcellular location">
    <subcellularLocation>
        <location evidence="1">Cell inner membrane</location>
        <topology evidence="1">Single-pass membrane protein</topology>
        <orientation evidence="1">Cytoplasmic side</orientation>
    </subcellularLocation>
    <subcellularLocation>
        <location evidence="12">Cell membrane</location>
    </subcellularLocation>
</comment>
<organism evidence="14 15">
    <name type="scientific">Arenimonas oryziterrae DSM 21050 = YC6267</name>
    <dbReference type="NCBI Taxonomy" id="1121015"/>
    <lineage>
        <taxon>Bacteria</taxon>
        <taxon>Pseudomonadati</taxon>
        <taxon>Pseudomonadota</taxon>
        <taxon>Gammaproteobacteria</taxon>
        <taxon>Lysobacterales</taxon>
        <taxon>Lysobacteraceae</taxon>
        <taxon>Arenimonas</taxon>
    </lineage>
</organism>
<feature type="site" description="Transition state stabilizer" evidence="11">
    <location>
        <position position="216"/>
    </location>
</feature>
<feature type="domain" description="3-deoxy-D-manno-octulosonic-acid transferase N-terminal" evidence="13">
    <location>
        <begin position="42"/>
        <end position="218"/>
    </location>
</feature>
<evidence type="ECO:0000256" key="2">
    <source>
        <dbReference type="ARBA" id="ARBA00004713"/>
    </source>
</evidence>
<dbReference type="InterPro" id="IPR007507">
    <property type="entry name" value="Glycos_transf_N"/>
</dbReference>
<comment type="function">
    <text evidence="12">Involved in lipopolysaccharide (LPS) biosynthesis. Catalyzes the transfer of 3-deoxy-D-manno-octulosonate (Kdo) residue(s) from CMP-Kdo to lipid IV(A), the tetraacyldisaccharide-1,4'-bisphosphate precursor of lipid A.</text>
</comment>
<evidence type="ECO:0000256" key="11">
    <source>
        <dbReference type="PIRSR" id="PIRSR639901-2"/>
    </source>
</evidence>
<comment type="caution">
    <text evidence="14">The sequence shown here is derived from an EMBL/GenBank/DDBJ whole genome shotgun (WGS) entry which is preliminary data.</text>
</comment>
<gene>
    <name evidence="14" type="ORF">N789_13920</name>
</gene>
<dbReference type="AlphaFoldDB" id="A0A091AUZ0"/>
<keyword evidence="6 12" id="KW-0808">Transferase</keyword>
<evidence type="ECO:0000259" key="13">
    <source>
        <dbReference type="Pfam" id="PF04413"/>
    </source>
</evidence>
<feature type="transmembrane region" description="Helical" evidence="12">
    <location>
        <begin position="12"/>
        <end position="31"/>
    </location>
</feature>
<dbReference type="eggNOG" id="COG1519">
    <property type="taxonomic scope" value="Bacteria"/>
</dbReference>
<name>A0A091AUZ0_9GAMM</name>
<keyword evidence="12" id="KW-1133">Transmembrane helix</keyword>
<evidence type="ECO:0000256" key="9">
    <source>
        <dbReference type="ARBA" id="ARBA00049183"/>
    </source>
</evidence>
<dbReference type="FunFam" id="3.40.50.11720:FF:000001">
    <property type="entry name" value="3-deoxy-D-manno-octulosonic acid transferase"/>
    <property type="match status" value="1"/>
</dbReference>
<comment type="catalytic activity">
    <reaction evidence="9 12">
        <text>lipid IVA (E. coli) + CMP-3-deoxy-beta-D-manno-octulosonate = alpha-Kdo-(2-&gt;6)-lipid IVA (E. coli) + CMP + H(+)</text>
        <dbReference type="Rhea" id="RHEA:28066"/>
        <dbReference type="ChEBI" id="CHEBI:15378"/>
        <dbReference type="ChEBI" id="CHEBI:58603"/>
        <dbReference type="ChEBI" id="CHEBI:60364"/>
        <dbReference type="ChEBI" id="CHEBI:60377"/>
        <dbReference type="ChEBI" id="CHEBI:85987"/>
        <dbReference type="EC" id="2.4.99.12"/>
    </reaction>
</comment>
<dbReference type="Gene3D" id="3.40.50.2000">
    <property type="entry name" value="Glycogen Phosphorylase B"/>
    <property type="match status" value="1"/>
</dbReference>